<dbReference type="Pfam" id="PF00440">
    <property type="entry name" value="TetR_N"/>
    <property type="match status" value="1"/>
</dbReference>
<feature type="DNA-binding region" description="H-T-H motif" evidence="2">
    <location>
        <begin position="56"/>
        <end position="75"/>
    </location>
</feature>
<evidence type="ECO:0000256" key="1">
    <source>
        <dbReference type="ARBA" id="ARBA00023125"/>
    </source>
</evidence>
<dbReference type="PANTHER" id="PTHR43479">
    <property type="entry name" value="ACREF/ENVCD OPERON REPRESSOR-RELATED"/>
    <property type="match status" value="1"/>
</dbReference>
<dbReference type="SUPFAM" id="SSF48498">
    <property type="entry name" value="Tetracyclin repressor-like, C-terminal domain"/>
    <property type="match status" value="1"/>
</dbReference>
<evidence type="ECO:0000256" key="3">
    <source>
        <dbReference type="SAM" id="MobiDB-lite"/>
    </source>
</evidence>
<evidence type="ECO:0000256" key="2">
    <source>
        <dbReference type="PROSITE-ProRule" id="PRU00335"/>
    </source>
</evidence>
<dbReference type="PROSITE" id="PS50977">
    <property type="entry name" value="HTH_TETR_2"/>
    <property type="match status" value="1"/>
</dbReference>
<sequence>MTVSKNRVNPEPPSNPGSPGRRYGGVDSDERQRQRHQRLIEAGLAVFGEHGYHQSTVRDVCKQAQLTSRYFYESFDSMEALFRAVYQDTNRRLMQATIMSLAACQPDPEKLAEAALRTFLEFIREDPHRARVALIDALNVGETMNVLADKASQDFAHLIAGFMRQMFPHLEEAGLDFQILGNGLVGANTRIATQWVAERCKTPLEDVLRNVLMLFKASIAYAREQEAALVQPLKQPRRASAA</sequence>
<dbReference type="Proteomes" id="UP000294593">
    <property type="component" value="Unassembled WGS sequence"/>
</dbReference>
<keyword evidence="1 2" id="KW-0238">DNA-binding</keyword>
<evidence type="ECO:0000313" key="5">
    <source>
        <dbReference type="EMBL" id="TDP81686.1"/>
    </source>
</evidence>
<keyword evidence="6" id="KW-1185">Reference proteome</keyword>
<comment type="caution">
    <text evidence="5">The sequence shown here is derived from an EMBL/GenBank/DDBJ whole genome shotgun (WGS) entry which is preliminary data.</text>
</comment>
<proteinExistence type="predicted"/>
<protein>
    <submittedName>
        <fullName evidence="5">TetR family transcriptional regulator</fullName>
    </submittedName>
</protein>
<name>A0A4R6R7Y0_9BURK</name>
<dbReference type="Gene3D" id="1.10.357.10">
    <property type="entry name" value="Tetracycline Repressor, domain 2"/>
    <property type="match status" value="1"/>
</dbReference>
<dbReference type="InterPro" id="IPR050624">
    <property type="entry name" value="HTH-type_Tx_Regulator"/>
</dbReference>
<dbReference type="RefSeq" id="WP_133609839.1">
    <property type="nucleotide sequence ID" value="NZ_SNXW01000007.1"/>
</dbReference>
<reference evidence="5 6" key="1">
    <citation type="submission" date="2019-03" db="EMBL/GenBank/DDBJ databases">
        <title>Genomic Encyclopedia of Type Strains, Phase IV (KMG-IV): sequencing the most valuable type-strain genomes for metagenomic binning, comparative biology and taxonomic classification.</title>
        <authorList>
            <person name="Goeker M."/>
        </authorList>
    </citation>
    <scope>NUCLEOTIDE SEQUENCE [LARGE SCALE GENOMIC DNA]</scope>
    <source>
        <strain evidence="5 6">DSM 11901</strain>
    </source>
</reference>
<dbReference type="SUPFAM" id="SSF46689">
    <property type="entry name" value="Homeodomain-like"/>
    <property type="match status" value="1"/>
</dbReference>
<dbReference type="PANTHER" id="PTHR43479:SF11">
    <property type="entry name" value="ACREF_ENVCD OPERON REPRESSOR-RELATED"/>
    <property type="match status" value="1"/>
</dbReference>
<dbReference type="InterPro" id="IPR001647">
    <property type="entry name" value="HTH_TetR"/>
</dbReference>
<organism evidence="5 6">
    <name type="scientific">Aquabacterium commune</name>
    <dbReference type="NCBI Taxonomy" id="70586"/>
    <lineage>
        <taxon>Bacteria</taxon>
        <taxon>Pseudomonadati</taxon>
        <taxon>Pseudomonadota</taxon>
        <taxon>Betaproteobacteria</taxon>
        <taxon>Burkholderiales</taxon>
        <taxon>Aquabacterium</taxon>
    </lineage>
</organism>
<accession>A0A4R6R7Y0</accession>
<dbReference type="InterPro" id="IPR009057">
    <property type="entry name" value="Homeodomain-like_sf"/>
</dbReference>
<dbReference type="OrthoDB" id="9790413at2"/>
<feature type="region of interest" description="Disordered" evidence="3">
    <location>
        <begin position="1"/>
        <end position="34"/>
    </location>
</feature>
<dbReference type="EMBL" id="SNXW01000007">
    <property type="protein sequence ID" value="TDP81686.1"/>
    <property type="molecule type" value="Genomic_DNA"/>
</dbReference>
<dbReference type="AlphaFoldDB" id="A0A4R6R7Y0"/>
<gene>
    <name evidence="5" type="ORF">EV672_107117</name>
</gene>
<evidence type="ECO:0000313" key="6">
    <source>
        <dbReference type="Proteomes" id="UP000294593"/>
    </source>
</evidence>
<evidence type="ECO:0000259" key="4">
    <source>
        <dbReference type="PROSITE" id="PS50977"/>
    </source>
</evidence>
<dbReference type="GO" id="GO:0003677">
    <property type="term" value="F:DNA binding"/>
    <property type="evidence" value="ECO:0007669"/>
    <property type="project" value="UniProtKB-UniRule"/>
</dbReference>
<dbReference type="InterPro" id="IPR036271">
    <property type="entry name" value="Tet_transcr_reg_TetR-rel_C_sf"/>
</dbReference>
<feature type="domain" description="HTH tetR-type" evidence="4">
    <location>
        <begin position="33"/>
        <end position="93"/>
    </location>
</feature>